<comment type="pathway">
    <text evidence="1 7 8">Carbohydrate degradation; glycolysis; D-glyceraldehyde 3-phosphate and glycerone phosphate from D-glucose: step 2/4.</text>
</comment>
<dbReference type="PROSITE" id="PS00765">
    <property type="entry name" value="P_GLUCOSE_ISOMERASE_1"/>
    <property type="match status" value="1"/>
</dbReference>
<comment type="pathway">
    <text evidence="7">Carbohydrate biosynthesis; gluconeogenesis.</text>
</comment>
<evidence type="ECO:0000256" key="2">
    <source>
        <dbReference type="ARBA" id="ARBA00006604"/>
    </source>
</evidence>
<dbReference type="EMBL" id="JAUKTR010000002">
    <property type="protein sequence ID" value="MDO1559201.1"/>
    <property type="molecule type" value="Genomic_DNA"/>
</dbReference>
<dbReference type="InterPro" id="IPR023096">
    <property type="entry name" value="G6P_Isomerase_C"/>
</dbReference>
<evidence type="ECO:0000256" key="3">
    <source>
        <dbReference type="ARBA" id="ARBA00022432"/>
    </source>
</evidence>
<keyword evidence="10" id="KW-1185">Reference proteome</keyword>
<comment type="caution">
    <text evidence="9">The sequence shown here is derived from an EMBL/GenBank/DDBJ whole genome shotgun (WGS) entry which is preliminary data.</text>
</comment>
<dbReference type="PROSITE" id="PS51463">
    <property type="entry name" value="P_GLUCOSE_ISOMERASE_3"/>
    <property type="match status" value="1"/>
</dbReference>
<keyword evidence="7" id="KW-0963">Cytoplasm</keyword>
<comment type="function">
    <text evidence="7">Catalyzes the reversible isomerization of glucose-6-phosphate to fructose-6-phosphate.</text>
</comment>
<comment type="similarity">
    <text evidence="2 7 8">Belongs to the GPI family.</text>
</comment>
<dbReference type="InterPro" id="IPR046348">
    <property type="entry name" value="SIS_dom_sf"/>
</dbReference>
<reference evidence="9" key="1">
    <citation type="submission" date="2023-07" db="EMBL/GenBank/DDBJ databases">
        <title>Brevundimonas soil sp. nov., isolated from the soil of chemical plant.</title>
        <authorList>
            <person name="Wu N."/>
        </authorList>
    </citation>
    <scope>NUCLEOTIDE SEQUENCE</scope>
    <source>
        <strain evidence="9">XZ-24</strain>
    </source>
</reference>
<comment type="subcellular location">
    <subcellularLocation>
        <location evidence="7">Cytoplasm</location>
    </subcellularLocation>
</comment>
<dbReference type="InterPro" id="IPR001672">
    <property type="entry name" value="G6P_Isomerase"/>
</dbReference>
<dbReference type="CDD" id="cd05016">
    <property type="entry name" value="SIS_PGI_2"/>
    <property type="match status" value="1"/>
</dbReference>
<keyword evidence="3 7" id="KW-0312">Gluconeogenesis</keyword>
<feature type="active site" evidence="7">
    <location>
        <position position="380"/>
    </location>
</feature>
<dbReference type="PANTHER" id="PTHR11469:SF1">
    <property type="entry name" value="GLUCOSE-6-PHOSPHATE ISOMERASE"/>
    <property type="match status" value="1"/>
</dbReference>
<name>A0ABT8SLE5_9CAUL</name>
<feature type="active site" evidence="7">
    <location>
        <position position="503"/>
    </location>
</feature>
<comment type="catalytic activity">
    <reaction evidence="6 7 8">
        <text>alpha-D-glucose 6-phosphate = beta-D-fructose 6-phosphate</text>
        <dbReference type="Rhea" id="RHEA:11816"/>
        <dbReference type="ChEBI" id="CHEBI:57634"/>
        <dbReference type="ChEBI" id="CHEBI:58225"/>
        <dbReference type="EC" id="5.3.1.9"/>
    </reaction>
</comment>
<dbReference type="Gene3D" id="3.40.50.10490">
    <property type="entry name" value="Glucose-6-phosphate isomerase like protein, domain 1"/>
    <property type="match status" value="2"/>
</dbReference>
<dbReference type="InterPro" id="IPR018189">
    <property type="entry name" value="Phosphoglucose_isomerase_CS"/>
</dbReference>
<dbReference type="HAMAP" id="MF_00473">
    <property type="entry name" value="G6P_isomerase"/>
    <property type="match status" value="1"/>
</dbReference>
<evidence type="ECO:0000256" key="4">
    <source>
        <dbReference type="ARBA" id="ARBA00023152"/>
    </source>
</evidence>
<protein>
    <recommendedName>
        <fullName evidence="7">Glucose-6-phosphate isomerase</fullName>
        <shortName evidence="7">GPI</shortName>
        <ecNumber evidence="7">5.3.1.9</ecNumber>
    </recommendedName>
    <alternativeName>
        <fullName evidence="7">Phosphoglucose isomerase</fullName>
        <shortName evidence="7">PGI</shortName>
    </alternativeName>
    <alternativeName>
        <fullName evidence="7">Phosphohexose isomerase</fullName>
        <shortName evidence="7">PHI</shortName>
    </alternativeName>
</protein>
<dbReference type="PANTHER" id="PTHR11469">
    <property type="entry name" value="GLUCOSE-6-PHOSPHATE ISOMERASE"/>
    <property type="match status" value="1"/>
</dbReference>
<accession>A0ABT8SLE5</accession>
<evidence type="ECO:0000256" key="1">
    <source>
        <dbReference type="ARBA" id="ARBA00004926"/>
    </source>
</evidence>
<evidence type="ECO:0000313" key="10">
    <source>
        <dbReference type="Proteomes" id="UP001169063"/>
    </source>
</evidence>
<dbReference type="PROSITE" id="PS00174">
    <property type="entry name" value="P_GLUCOSE_ISOMERASE_2"/>
    <property type="match status" value="1"/>
</dbReference>
<dbReference type="NCBIfam" id="NF001211">
    <property type="entry name" value="PRK00179.1"/>
    <property type="match status" value="1"/>
</dbReference>
<dbReference type="RefSeq" id="WP_302109623.1">
    <property type="nucleotide sequence ID" value="NZ_JAUKTR010000002.1"/>
</dbReference>
<dbReference type="InterPro" id="IPR035482">
    <property type="entry name" value="SIS_PGI_2"/>
</dbReference>
<dbReference type="InterPro" id="IPR035476">
    <property type="entry name" value="SIS_PGI_1"/>
</dbReference>
<keyword evidence="5 7" id="KW-0413">Isomerase</keyword>
<dbReference type="Proteomes" id="UP001169063">
    <property type="component" value="Unassembled WGS sequence"/>
</dbReference>
<gene>
    <name evidence="7 9" type="primary">pgi</name>
    <name evidence="9" type="ORF">Q0812_07140</name>
</gene>
<organism evidence="9 10">
    <name type="scientific">Peiella sedimenti</name>
    <dbReference type="NCBI Taxonomy" id="3061083"/>
    <lineage>
        <taxon>Bacteria</taxon>
        <taxon>Pseudomonadati</taxon>
        <taxon>Pseudomonadota</taxon>
        <taxon>Alphaproteobacteria</taxon>
        <taxon>Caulobacterales</taxon>
        <taxon>Caulobacteraceae</taxon>
        <taxon>Peiella</taxon>
    </lineage>
</organism>
<dbReference type="GO" id="GO:0004347">
    <property type="term" value="F:glucose-6-phosphate isomerase activity"/>
    <property type="evidence" value="ECO:0007669"/>
    <property type="project" value="UniProtKB-EC"/>
</dbReference>
<dbReference type="CDD" id="cd05015">
    <property type="entry name" value="SIS_PGI_1"/>
    <property type="match status" value="1"/>
</dbReference>
<proteinExistence type="inferred from homology"/>
<sequence>MTRKPTDLFALRAAAQNDTAVRIVERFASEPARLKSMTVEATGLHIDLSRQPWSMTTLNLALDLAEARGVAQARAALFDGETVNRSEGRAVLHPALRAGEGAAYAAGGGPVSGEVEAMRARMRAFAQAVRSGEITGATGQRFEAVLHIGIGGSDLGPRLVWQALRPRGERPVELRFAANVDPEEFAEAIRGLDPASTLVVVVSKTFTTQETLANAELARGWLRDALGGDGDAHLCAVSAAPARAEAFGVRPDRVFAFWDWVGGRFSLWSAVGLSCAVALGWEAFEALLAGAEAMDRHFLEAPAGRNAPILMALAQVLNVNGLDRHARAVIPYAQRLELLPAFLQQLEMESNGKAVGADGQVLAHATCPVVFGEPGTNGQHAFFQLLHQGPQVIPVDFILVRRGSGEAASHHKLLANGVAQAEALLVGRDPAAVRAELADHAERDVLAPQKDFPGDRPSTVITLPELSPRALGALIALYEHKTFVEGVIWGLNSFDQWGVELGKALARGVLSELEGGQVQPHDPATAALIARLRT</sequence>
<feature type="active site" description="Proton donor" evidence="7">
    <location>
        <position position="349"/>
    </location>
</feature>
<dbReference type="EC" id="5.3.1.9" evidence="7"/>
<evidence type="ECO:0000256" key="6">
    <source>
        <dbReference type="ARBA" id="ARBA00029321"/>
    </source>
</evidence>
<evidence type="ECO:0000313" key="9">
    <source>
        <dbReference type="EMBL" id="MDO1559201.1"/>
    </source>
</evidence>
<dbReference type="Pfam" id="PF00342">
    <property type="entry name" value="PGI"/>
    <property type="match status" value="1"/>
</dbReference>
<keyword evidence="4 7" id="KW-0324">Glycolysis</keyword>
<dbReference type="PRINTS" id="PR00662">
    <property type="entry name" value="G6PISOMERASE"/>
</dbReference>
<evidence type="ECO:0000256" key="7">
    <source>
        <dbReference type="HAMAP-Rule" id="MF_00473"/>
    </source>
</evidence>
<evidence type="ECO:0000256" key="8">
    <source>
        <dbReference type="RuleBase" id="RU000612"/>
    </source>
</evidence>
<dbReference type="Gene3D" id="1.10.1390.10">
    <property type="match status" value="1"/>
</dbReference>
<evidence type="ECO:0000256" key="5">
    <source>
        <dbReference type="ARBA" id="ARBA00023235"/>
    </source>
</evidence>
<dbReference type="SUPFAM" id="SSF53697">
    <property type="entry name" value="SIS domain"/>
    <property type="match status" value="1"/>
</dbReference>